<dbReference type="GO" id="GO:0009094">
    <property type="term" value="P:L-phenylalanine biosynthetic process"/>
    <property type="evidence" value="ECO:0007669"/>
    <property type="project" value="UniProtKB-UniPathway"/>
</dbReference>
<dbReference type="PANTHER" id="PTHR21022:SF19">
    <property type="entry name" value="PREPHENATE DEHYDRATASE-RELATED"/>
    <property type="match status" value="1"/>
</dbReference>
<dbReference type="Pfam" id="PF01842">
    <property type="entry name" value="ACT"/>
    <property type="match status" value="1"/>
</dbReference>
<evidence type="ECO:0000313" key="9">
    <source>
        <dbReference type="EMBL" id="ADY01721.1"/>
    </source>
</evidence>
<name>F0QTK8_VULM7</name>
<evidence type="ECO:0000313" key="10">
    <source>
        <dbReference type="Proteomes" id="UP000007485"/>
    </source>
</evidence>
<dbReference type="PROSITE" id="PS51671">
    <property type="entry name" value="ACT"/>
    <property type="match status" value="1"/>
</dbReference>
<dbReference type="EMBL" id="CP002529">
    <property type="protein sequence ID" value="ADY01721.1"/>
    <property type="molecule type" value="Genomic_DNA"/>
</dbReference>
<sequence>MMSKAIDDNVLSNAIMGINEPLLLRIINEYVSNGSIAFLGPSGSYSHEVAIRLFGTNKPFRPMRSVGDVVKCVFNSDCGLGIVPIENNLAGVVGDSMDALIRWDVGIKYSVEYRVSLCLVVNEEVNDLSEITELYSHPHAIMEAMDFITRLNASINYTQSTSEALEKIKGHRNRAAVASKFGARLRGLKALMCGIEDRPNYTRFLIITRNKSTIGDRTLLIFSVSNRPGSLYNALKPFAEKEINLSMIYSKPNRQSPWGYDFLLEMECQLEDEDCNNALRQLGGVTTYLKVLGSYRHLRTE</sequence>
<evidence type="ECO:0000259" key="7">
    <source>
        <dbReference type="PROSITE" id="PS51171"/>
    </source>
</evidence>
<dbReference type="InterPro" id="IPR045865">
    <property type="entry name" value="ACT-like_dom_sf"/>
</dbReference>
<dbReference type="InterPro" id="IPR008242">
    <property type="entry name" value="Chor_mutase/pphenate_deHydtase"/>
</dbReference>
<dbReference type="AlphaFoldDB" id="F0QTK8"/>
<gene>
    <name evidence="9" type="ordered locus">VMUT_1517</name>
</gene>
<dbReference type="EC" id="4.2.1.51" evidence="2"/>
<organism evidence="9 10">
    <name type="scientific">Vulcanisaeta moutnovskia (strain 768-28)</name>
    <dbReference type="NCBI Taxonomy" id="985053"/>
    <lineage>
        <taxon>Archaea</taxon>
        <taxon>Thermoproteota</taxon>
        <taxon>Thermoprotei</taxon>
        <taxon>Thermoproteales</taxon>
        <taxon>Thermoproteaceae</taxon>
        <taxon>Vulcanisaeta</taxon>
    </lineage>
</organism>
<dbReference type="UniPathway" id="UPA00121">
    <property type="reaction ID" value="UER00345"/>
</dbReference>
<dbReference type="Gene3D" id="3.40.190.10">
    <property type="entry name" value="Periplasmic binding protein-like II"/>
    <property type="match status" value="2"/>
</dbReference>
<evidence type="ECO:0000256" key="4">
    <source>
        <dbReference type="ARBA" id="ARBA00023141"/>
    </source>
</evidence>
<dbReference type="STRING" id="985053.VMUT_1517"/>
<dbReference type="GO" id="GO:0005737">
    <property type="term" value="C:cytoplasm"/>
    <property type="evidence" value="ECO:0007669"/>
    <property type="project" value="TreeGrafter"/>
</dbReference>
<dbReference type="PANTHER" id="PTHR21022">
    <property type="entry name" value="PREPHENATE DEHYDRATASE P PROTEIN"/>
    <property type="match status" value="1"/>
</dbReference>
<dbReference type="Gene3D" id="3.30.70.260">
    <property type="match status" value="1"/>
</dbReference>
<reference evidence="9 10" key="1">
    <citation type="journal article" date="2011" name="J. Bacteriol.">
        <title>Complete genome sequence of 'Vulcanisaeta moutnovskia' strain 768-28, a novel member of the hyperthermophilic crenarchaeal genus vulcanisaeta.</title>
        <authorList>
            <person name="Gumerov V.M."/>
            <person name="Mardanov A.V."/>
            <person name="Beletsky A.V."/>
            <person name="Prokofeva M.I."/>
            <person name="Bonch-Osmolovskaya E.A."/>
            <person name="Ravin N.V."/>
            <person name="Skryabin K.G."/>
        </authorList>
    </citation>
    <scope>NUCLEOTIDE SEQUENCE [LARGE SCALE GENOMIC DNA]</scope>
    <source>
        <strain evidence="9 10">768-28</strain>
    </source>
</reference>
<dbReference type="SUPFAM" id="SSF55021">
    <property type="entry name" value="ACT-like"/>
    <property type="match status" value="1"/>
</dbReference>
<dbReference type="HOGENOM" id="CLU_035008_0_2_2"/>
<comment type="pathway">
    <text evidence="1">Amino-acid biosynthesis; L-phenylalanine biosynthesis; phenylpyruvate from prephenate: step 1/1.</text>
</comment>
<dbReference type="Proteomes" id="UP000007485">
    <property type="component" value="Chromosome"/>
</dbReference>
<dbReference type="GO" id="GO:0004664">
    <property type="term" value="F:prephenate dehydratase activity"/>
    <property type="evidence" value="ECO:0007669"/>
    <property type="project" value="UniProtKB-EC"/>
</dbReference>
<dbReference type="InterPro" id="IPR002912">
    <property type="entry name" value="ACT_dom"/>
</dbReference>
<dbReference type="PIRSF" id="PIRSF001500">
    <property type="entry name" value="Chor_mut_pdt_Ppr"/>
    <property type="match status" value="1"/>
</dbReference>
<protein>
    <recommendedName>
        <fullName evidence="2">prephenate dehydratase</fullName>
        <ecNumber evidence="2">4.2.1.51</ecNumber>
    </recommendedName>
</protein>
<dbReference type="SUPFAM" id="SSF53850">
    <property type="entry name" value="Periplasmic binding protein-like II"/>
    <property type="match status" value="1"/>
</dbReference>
<keyword evidence="6" id="KW-0456">Lyase</keyword>
<dbReference type="InterPro" id="IPR001086">
    <property type="entry name" value="Preph_deHydtase"/>
</dbReference>
<dbReference type="CDD" id="cd13630">
    <property type="entry name" value="PBP2_PDT_1"/>
    <property type="match status" value="1"/>
</dbReference>
<evidence type="ECO:0000256" key="5">
    <source>
        <dbReference type="ARBA" id="ARBA00023222"/>
    </source>
</evidence>
<dbReference type="KEGG" id="vmo:VMUT_1517"/>
<evidence type="ECO:0000256" key="2">
    <source>
        <dbReference type="ARBA" id="ARBA00013147"/>
    </source>
</evidence>
<dbReference type="CDD" id="cd04905">
    <property type="entry name" value="ACT_CM-PDT"/>
    <property type="match status" value="1"/>
</dbReference>
<accession>F0QTK8</accession>
<dbReference type="OrthoDB" id="8755at2157"/>
<dbReference type="Pfam" id="PF00800">
    <property type="entry name" value="PDT"/>
    <property type="match status" value="1"/>
</dbReference>
<evidence type="ECO:0000256" key="6">
    <source>
        <dbReference type="ARBA" id="ARBA00023239"/>
    </source>
</evidence>
<dbReference type="eggNOG" id="arCOG00255">
    <property type="taxonomic scope" value="Archaea"/>
</dbReference>
<evidence type="ECO:0000259" key="8">
    <source>
        <dbReference type="PROSITE" id="PS51671"/>
    </source>
</evidence>
<evidence type="ECO:0000256" key="1">
    <source>
        <dbReference type="ARBA" id="ARBA00004741"/>
    </source>
</evidence>
<keyword evidence="3" id="KW-0028">Amino-acid biosynthesis</keyword>
<keyword evidence="10" id="KW-1185">Reference proteome</keyword>
<evidence type="ECO:0000256" key="3">
    <source>
        <dbReference type="ARBA" id="ARBA00022605"/>
    </source>
</evidence>
<proteinExistence type="predicted"/>
<feature type="domain" description="Prephenate dehydratase" evidence="7">
    <location>
        <begin position="35"/>
        <end position="209"/>
    </location>
</feature>
<feature type="domain" description="ACT" evidence="8">
    <location>
        <begin position="219"/>
        <end position="296"/>
    </location>
</feature>
<dbReference type="PROSITE" id="PS51171">
    <property type="entry name" value="PREPHENATE_DEHYDR_3"/>
    <property type="match status" value="1"/>
</dbReference>
<keyword evidence="5" id="KW-0584">Phenylalanine biosynthesis</keyword>
<keyword evidence="4" id="KW-0057">Aromatic amino acid biosynthesis</keyword>